<keyword evidence="1" id="KW-0732">Signal</keyword>
<dbReference type="AlphaFoldDB" id="A0A9N8DPM2"/>
<proteinExistence type="predicted"/>
<dbReference type="SUPFAM" id="SSF159501">
    <property type="entry name" value="EreA/ChaN-like"/>
    <property type="match status" value="1"/>
</dbReference>
<protein>
    <recommendedName>
        <fullName evidence="2">Haem-binding uptake Tiki superfamily ChaN domain-containing protein</fullName>
    </recommendedName>
</protein>
<accession>A0A9N8DPM2</accession>
<dbReference type="InterPro" id="IPR007314">
    <property type="entry name" value="Cofac_haem-bd_dom"/>
</dbReference>
<evidence type="ECO:0000313" key="4">
    <source>
        <dbReference type="Proteomes" id="UP001153069"/>
    </source>
</evidence>
<dbReference type="CDD" id="cd14727">
    <property type="entry name" value="ChanN-like"/>
    <property type="match status" value="1"/>
</dbReference>
<keyword evidence="4" id="KW-1185">Reference proteome</keyword>
<dbReference type="OrthoDB" id="206244at2759"/>
<feature type="signal peptide" evidence="1">
    <location>
        <begin position="1"/>
        <end position="24"/>
    </location>
</feature>
<reference evidence="3" key="1">
    <citation type="submission" date="2020-06" db="EMBL/GenBank/DDBJ databases">
        <authorList>
            <consortium name="Plant Systems Biology data submission"/>
        </authorList>
    </citation>
    <scope>NUCLEOTIDE SEQUENCE</scope>
    <source>
        <strain evidence="3">D6</strain>
    </source>
</reference>
<sequence>MLLLPRSIACIIIAVVSPSPCVNGFEVTSNPFQNVNRREALGSAAVALSTLISQPLTASAAEVDNTNNVKSESVGFRAYSVIPDASASLSPEIMAIEKSSLLKEVAGIGNKGGGALWLGEHHNSIKDHDLQTDLIKAIYLQRQLVGTETPPAMAIGLEQVQIQFQSALDDYIQGKISLQEMKSQVQWDKRWIWPFDGYAPIFETAKELQIPLIALNVNSEDLAEVERAGLPGLPQDRLKQYIKDPQGFAAFAQQREFRDYVNYVIAPSYDMHERMGLLKTTISGLQLEENMSFRNFFSGRILWDESMASHAHSWVVDNPGGLLIGLVGADHVKFRDGIPGRFARMASNGMTCTSVMLNPTLIDTRPSGTVGNVADAASSQYPDRITLQLRYLKDGVDVQNPEERRSPESTAGVLPLADYIVIS</sequence>
<evidence type="ECO:0000313" key="3">
    <source>
        <dbReference type="EMBL" id="CAB9506364.1"/>
    </source>
</evidence>
<dbReference type="Pfam" id="PF04187">
    <property type="entry name" value="Cofac_haem_bdg"/>
    <property type="match status" value="1"/>
</dbReference>
<feature type="chain" id="PRO_5040400412" description="Haem-binding uptake Tiki superfamily ChaN domain-containing protein" evidence="1">
    <location>
        <begin position="25"/>
        <end position="423"/>
    </location>
</feature>
<evidence type="ECO:0000259" key="2">
    <source>
        <dbReference type="Pfam" id="PF04187"/>
    </source>
</evidence>
<evidence type="ECO:0000256" key="1">
    <source>
        <dbReference type="SAM" id="SignalP"/>
    </source>
</evidence>
<gene>
    <name evidence="3" type="ORF">SEMRO_264_G102590.1</name>
</gene>
<dbReference type="EMBL" id="CAICTM010000263">
    <property type="protein sequence ID" value="CAB9506364.1"/>
    <property type="molecule type" value="Genomic_DNA"/>
</dbReference>
<comment type="caution">
    <text evidence="3">The sequence shown here is derived from an EMBL/GenBank/DDBJ whole genome shotgun (WGS) entry which is preliminary data.</text>
</comment>
<organism evidence="3 4">
    <name type="scientific">Seminavis robusta</name>
    <dbReference type="NCBI Taxonomy" id="568900"/>
    <lineage>
        <taxon>Eukaryota</taxon>
        <taxon>Sar</taxon>
        <taxon>Stramenopiles</taxon>
        <taxon>Ochrophyta</taxon>
        <taxon>Bacillariophyta</taxon>
        <taxon>Bacillariophyceae</taxon>
        <taxon>Bacillariophycidae</taxon>
        <taxon>Naviculales</taxon>
        <taxon>Naviculaceae</taxon>
        <taxon>Seminavis</taxon>
    </lineage>
</organism>
<name>A0A9N8DPM2_9STRA</name>
<dbReference type="Proteomes" id="UP001153069">
    <property type="component" value="Unassembled WGS sequence"/>
</dbReference>
<dbReference type="Gene3D" id="3.40.50.11550">
    <property type="match status" value="1"/>
</dbReference>
<feature type="domain" description="Haem-binding uptake Tiki superfamily ChaN" evidence="2">
    <location>
        <begin position="116"/>
        <end position="341"/>
    </location>
</feature>